<keyword evidence="1" id="KW-0812">Transmembrane</keyword>
<evidence type="ECO:0000256" key="1">
    <source>
        <dbReference type="SAM" id="Phobius"/>
    </source>
</evidence>
<comment type="caution">
    <text evidence="2">The sequence shown here is derived from an EMBL/GenBank/DDBJ whole genome shotgun (WGS) entry which is preliminary data.</text>
</comment>
<proteinExistence type="predicted"/>
<sequence>MEQIALIVAMLSFFLAIVVLIVNMFKVGILPAFSIKTRLAKVSVGLMGSYAIFFITFLVLAN</sequence>
<feature type="transmembrane region" description="Helical" evidence="1">
    <location>
        <begin position="6"/>
        <end position="27"/>
    </location>
</feature>
<feature type="transmembrane region" description="Helical" evidence="1">
    <location>
        <begin position="39"/>
        <end position="61"/>
    </location>
</feature>
<keyword evidence="1" id="KW-0472">Membrane</keyword>
<evidence type="ECO:0000313" key="3">
    <source>
        <dbReference type="Proteomes" id="UP001139179"/>
    </source>
</evidence>
<keyword evidence="1" id="KW-1133">Transmembrane helix</keyword>
<gene>
    <name evidence="2" type="ORF">M3202_07190</name>
</gene>
<protein>
    <submittedName>
        <fullName evidence="2">Uncharacterized protein</fullName>
    </submittedName>
</protein>
<reference evidence="2" key="1">
    <citation type="submission" date="2022-05" db="EMBL/GenBank/DDBJ databases">
        <title>Comparative Genomics of Spacecraft Associated Microbes.</title>
        <authorList>
            <person name="Tran M.T."/>
            <person name="Wright A."/>
            <person name="Seuylemezian A."/>
            <person name="Eisen J."/>
            <person name="Coil D."/>
        </authorList>
    </citation>
    <scope>NUCLEOTIDE SEQUENCE</scope>
    <source>
        <strain evidence="2">214.1.1</strain>
    </source>
</reference>
<evidence type="ECO:0000313" key="2">
    <source>
        <dbReference type="EMBL" id="MCM3713866.1"/>
    </source>
</evidence>
<dbReference type="Proteomes" id="UP001139179">
    <property type="component" value="Unassembled WGS sequence"/>
</dbReference>
<dbReference type="EMBL" id="JAMBOL010000004">
    <property type="protein sequence ID" value="MCM3713866.1"/>
    <property type="molecule type" value="Genomic_DNA"/>
</dbReference>
<accession>A0A9X2DNR9</accession>
<dbReference type="RefSeq" id="WP_251222672.1">
    <property type="nucleotide sequence ID" value="NZ_JAMBOL010000004.1"/>
</dbReference>
<organism evidence="2 3">
    <name type="scientific">Halalkalibacter oceani</name>
    <dbReference type="NCBI Taxonomy" id="1653776"/>
    <lineage>
        <taxon>Bacteria</taxon>
        <taxon>Bacillati</taxon>
        <taxon>Bacillota</taxon>
        <taxon>Bacilli</taxon>
        <taxon>Bacillales</taxon>
        <taxon>Bacillaceae</taxon>
        <taxon>Halalkalibacter</taxon>
    </lineage>
</organism>
<dbReference type="AlphaFoldDB" id="A0A9X2DNR9"/>
<name>A0A9X2DNR9_9BACI</name>
<keyword evidence="3" id="KW-1185">Reference proteome</keyword>